<dbReference type="Gene3D" id="2.40.420.20">
    <property type="match status" value="1"/>
</dbReference>
<name>A0A521AX53_SACCC</name>
<accession>A0A521AX53</accession>
<dbReference type="SUPFAM" id="SSF111369">
    <property type="entry name" value="HlyD-like secretion proteins"/>
    <property type="match status" value="1"/>
</dbReference>
<proteinExistence type="inferred from homology"/>
<dbReference type="Pfam" id="PF25917">
    <property type="entry name" value="BSH_RND"/>
    <property type="match status" value="1"/>
</dbReference>
<keyword evidence="4" id="KW-1185">Reference proteome</keyword>
<evidence type="ECO:0000313" key="4">
    <source>
        <dbReference type="Proteomes" id="UP000319040"/>
    </source>
</evidence>
<dbReference type="PANTHER" id="PTHR30469:SF15">
    <property type="entry name" value="HLYD FAMILY OF SECRETION PROTEINS"/>
    <property type="match status" value="1"/>
</dbReference>
<dbReference type="GO" id="GO:0015562">
    <property type="term" value="F:efflux transmembrane transporter activity"/>
    <property type="evidence" value="ECO:0007669"/>
    <property type="project" value="TreeGrafter"/>
</dbReference>
<dbReference type="RefSeq" id="WP_142531870.1">
    <property type="nucleotide sequence ID" value="NZ_FXTB01000001.1"/>
</dbReference>
<evidence type="ECO:0000259" key="2">
    <source>
        <dbReference type="Pfam" id="PF25917"/>
    </source>
</evidence>
<dbReference type="Gene3D" id="2.40.30.170">
    <property type="match status" value="1"/>
</dbReference>
<dbReference type="InterPro" id="IPR058625">
    <property type="entry name" value="MdtA-like_BSH"/>
</dbReference>
<dbReference type="GO" id="GO:1990281">
    <property type="term" value="C:efflux pump complex"/>
    <property type="evidence" value="ECO:0007669"/>
    <property type="project" value="TreeGrafter"/>
</dbReference>
<dbReference type="PANTHER" id="PTHR30469">
    <property type="entry name" value="MULTIDRUG RESISTANCE PROTEIN MDTA"/>
    <property type="match status" value="1"/>
</dbReference>
<evidence type="ECO:0000313" key="3">
    <source>
        <dbReference type="EMBL" id="SMO39395.1"/>
    </source>
</evidence>
<reference evidence="3 4" key="1">
    <citation type="submission" date="2017-05" db="EMBL/GenBank/DDBJ databases">
        <authorList>
            <person name="Varghese N."/>
            <person name="Submissions S."/>
        </authorList>
    </citation>
    <scope>NUCLEOTIDE SEQUENCE [LARGE SCALE GENOMIC DNA]</scope>
    <source>
        <strain evidence="3 4">DSM 27040</strain>
    </source>
</reference>
<dbReference type="Gene3D" id="2.40.50.100">
    <property type="match status" value="1"/>
</dbReference>
<dbReference type="InterPro" id="IPR006143">
    <property type="entry name" value="RND_pump_MFP"/>
</dbReference>
<feature type="domain" description="Multidrug resistance protein MdtA-like barrel-sandwich hybrid" evidence="2">
    <location>
        <begin position="61"/>
        <end position="194"/>
    </location>
</feature>
<protein>
    <submittedName>
        <fullName evidence="3">RND family efflux transporter, MFP subunit</fullName>
    </submittedName>
</protein>
<dbReference type="NCBIfam" id="TIGR01730">
    <property type="entry name" value="RND_mfp"/>
    <property type="match status" value="1"/>
</dbReference>
<evidence type="ECO:0000256" key="1">
    <source>
        <dbReference type="ARBA" id="ARBA00009477"/>
    </source>
</evidence>
<sequence length="357" mass="39105">MNLSNTFMLLIAGAMLLQGCGNDKKETDRETGVPVRTSQVVASPVPNTYQYSGTVSSLKKSTLSTRIMGQIDKVYVSEGNKVKKGQLLLSIRSNDIMAKKSQVEANIVEVSAGLKNAEADYNRISALYETKSATKKELDDITTHLDMMQARLNAAQKARAEVEEMMTYANIRAPYTGVVTNLFVDAGDMANPGMPLIAVEGPGTFEVITRIPESEIDLIATNDTVYVNVKNVEQLIQGVVSAVSTSSRLSGAQFETKILLMPNARQLKELRSGMFAQVTLSKGDTKKIMVPKALIVHRGQLTGIWTVSESNTALLRWVRLGKSIDQRIEILSGLSVGDRLILNSEVRLHDGMRLELK</sequence>
<dbReference type="EMBL" id="FXTB01000001">
    <property type="protein sequence ID" value="SMO39395.1"/>
    <property type="molecule type" value="Genomic_DNA"/>
</dbReference>
<dbReference type="OrthoDB" id="9806939at2"/>
<dbReference type="AlphaFoldDB" id="A0A521AX53"/>
<organism evidence="3 4">
    <name type="scientific">Saccharicrinis carchari</name>
    <dbReference type="NCBI Taxonomy" id="1168039"/>
    <lineage>
        <taxon>Bacteria</taxon>
        <taxon>Pseudomonadati</taxon>
        <taxon>Bacteroidota</taxon>
        <taxon>Bacteroidia</taxon>
        <taxon>Marinilabiliales</taxon>
        <taxon>Marinilabiliaceae</taxon>
        <taxon>Saccharicrinis</taxon>
    </lineage>
</organism>
<gene>
    <name evidence="3" type="ORF">SAMN06265379_101500</name>
</gene>
<dbReference type="Gene3D" id="1.10.287.470">
    <property type="entry name" value="Helix hairpin bin"/>
    <property type="match status" value="1"/>
</dbReference>
<comment type="similarity">
    <text evidence="1">Belongs to the membrane fusion protein (MFP) (TC 8.A.1) family.</text>
</comment>
<dbReference type="Proteomes" id="UP000319040">
    <property type="component" value="Unassembled WGS sequence"/>
</dbReference>